<dbReference type="EMBL" id="CAADFD010000004">
    <property type="protein sequence ID" value="VFJ48837.1"/>
    <property type="molecule type" value="Genomic_DNA"/>
</dbReference>
<dbReference type="EMBL" id="CAADEW010000067">
    <property type="protein sequence ID" value="VFJ57062.1"/>
    <property type="molecule type" value="Genomic_DNA"/>
</dbReference>
<dbReference type="Gene3D" id="1.20.1220.20">
    <property type="entry name" value="Uncharcterised protein PF01724"/>
    <property type="match status" value="1"/>
</dbReference>
<dbReference type="Pfam" id="PF01724">
    <property type="entry name" value="DUF29"/>
    <property type="match status" value="1"/>
</dbReference>
<dbReference type="PANTHER" id="PTHR34235">
    <property type="entry name" value="SLR1203 PROTEIN-RELATED"/>
    <property type="match status" value="1"/>
</dbReference>
<evidence type="ECO:0008006" key="3">
    <source>
        <dbReference type="Google" id="ProtNLM"/>
    </source>
</evidence>
<evidence type="ECO:0000313" key="2">
    <source>
        <dbReference type="EMBL" id="VFJ57062.1"/>
    </source>
</evidence>
<reference evidence="2" key="1">
    <citation type="submission" date="2019-02" db="EMBL/GenBank/DDBJ databases">
        <authorList>
            <person name="Gruber-Vodicka R. H."/>
            <person name="Seah K. B. B."/>
        </authorList>
    </citation>
    <scope>NUCLEOTIDE SEQUENCE</scope>
    <source>
        <strain evidence="1">BECK_BZ106</strain>
        <strain evidence="2">BECK_BZ15</strain>
    </source>
</reference>
<proteinExistence type="predicted"/>
<evidence type="ECO:0000313" key="1">
    <source>
        <dbReference type="EMBL" id="VFJ48837.1"/>
    </source>
</evidence>
<dbReference type="PANTHER" id="PTHR34235:SF4">
    <property type="entry name" value="SLR0291 PROTEIN"/>
    <property type="match status" value="1"/>
</dbReference>
<sequence>MNKLLYDTDFYAWTNRQAKLLRAGSLDAIDTENITEEIEDMGKNLKRELASRLKVLFIHLLTWQHQPGYRGNSWLYTIKGQRAETQNHLQDNPSLASKLPEAMERGYRYAINGAVKETGLTENTFPASCPWSFEQVIDNDFLPD</sequence>
<accession>A0A450ST34</accession>
<name>A0A450ST34_9GAMM</name>
<gene>
    <name evidence="2" type="ORF">BECKFW1821A_GA0114235_10676</name>
    <name evidence="1" type="ORF">BECKFW1821B_GA0114236_100453</name>
</gene>
<organism evidence="2">
    <name type="scientific">Candidatus Kentrum sp. FW</name>
    <dbReference type="NCBI Taxonomy" id="2126338"/>
    <lineage>
        <taxon>Bacteria</taxon>
        <taxon>Pseudomonadati</taxon>
        <taxon>Pseudomonadota</taxon>
        <taxon>Gammaproteobacteria</taxon>
        <taxon>Candidatus Kentrum</taxon>
    </lineage>
</organism>
<dbReference type="InterPro" id="IPR002636">
    <property type="entry name" value="DUF29"/>
</dbReference>
<dbReference type="AlphaFoldDB" id="A0A450ST34"/>
<protein>
    <recommendedName>
        <fullName evidence="3">DUF29 domain-containing protein</fullName>
    </recommendedName>
</protein>